<protein>
    <submittedName>
        <fullName evidence="1">Uncharacterized protein</fullName>
    </submittedName>
</protein>
<dbReference type="InterPro" id="IPR011990">
    <property type="entry name" value="TPR-like_helical_dom_sf"/>
</dbReference>
<dbReference type="Gene3D" id="1.25.40.10">
    <property type="entry name" value="Tetratricopeptide repeat domain"/>
    <property type="match status" value="1"/>
</dbReference>
<dbReference type="RefSeq" id="WP_394848838.1">
    <property type="nucleotide sequence ID" value="NZ_CP089982.1"/>
</dbReference>
<organism evidence="1 2">
    <name type="scientific">Pendulispora brunnea</name>
    <dbReference type="NCBI Taxonomy" id="2905690"/>
    <lineage>
        <taxon>Bacteria</taxon>
        <taxon>Pseudomonadati</taxon>
        <taxon>Myxococcota</taxon>
        <taxon>Myxococcia</taxon>
        <taxon>Myxococcales</taxon>
        <taxon>Sorangiineae</taxon>
        <taxon>Pendulisporaceae</taxon>
        <taxon>Pendulispora</taxon>
    </lineage>
</organism>
<dbReference type="EMBL" id="CP089982">
    <property type="protein sequence ID" value="WXA98226.1"/>
    <property type="molecule type" value="Genomic_DNA"/>
</dbReference>
<keyword evidence="2" id="KW-1185">Reference proteome</keyword>
<reference evidence="1 2" key="1">
    <citation type="submission" date="2021-12" db="EMBL/GenBank/DDBJ databases">
        <title>Discovery of the Pendulisporaceae a myxobacterial family with distinct sporulation behavior and unique specialized metabolism.</title>
        <authorList>
            <person name="Garcia R."/>
            <person name="Popoff A."/>
            <person name="Bader C.D."/>
            <person name="Loehr J."/>
            <person name="Walesch S."/>
            <person name="Walt C."/>
            <person name="Boldt J."/>
            <person name="Bunk B."/>
            <person name="Haeckl F.J.F.P.J."/>
            <person name="Gunesch A.P."/>
            <person name="Birkelbach J."/>
            <person name="Nuebel U."/>
            <person name="Pietschmann T."/>
            <person name="Bach T."/>
            <person name="Mueller R."/>
        </authorList>
    </citation>
    <scope>NUCLEOTIDE SEQUENCE [LARGE SCALE GENOMIC DNA]</scope>
    <source>
        <strain evidence="1 2">MSr12523</strain>
    </source>
</reference>
<proteinExistence type="predicted"/>
<dbReference type="SUPFAM" id="SSF48452">
    <property type="entry name" value="TPR-like"/>
    <property type="match status" value="1"/>
</dbReference>
<name>A0ABZ2KPG4_9BACT</name>
<evidence type="ECO:0000313" key="2">
    <source>
        <dbReference type="Proteomes" id="UP001379533"/>
    </source>
</evidence>
<evidence type="ECO:0000313" key="1">
    <source>
        <dbReference type="EMBL" id="WXA98226.1"/>
    </source>
</evidence>
<accession>A0ABZ2KPG4</accession>
<sequence>MRLIEKVQRALADFAEQSEATVMIVRSHDEELLPVVRCLEGIDGAPHFVYLDLNPVSGTLVDYVDILIAMVLERMDTLRAEEAPDDPTLPEPSDACWSHRVDPLVRLRMTFAHFASWLPEDDETHLVIAILPSEIKDPHVHARVVQALLPQSGFEPWMARVRFVLRDDKANSFLTQSALNARSPGVVLFETSLTQGDIIGELIEDASNPELLPGQRVQALMQCAMVEVSLGMLTEAMAKLRSLYAYYTQYNVPEMRGVVLLQVAEAFRRANAPERAHHAIMAALDIATSHSDLTLMTNSSHALALHSAGQANYLEAEMACAVGCVSARALHQDDLHAEFLLRRGDARAAQGNWAGALEMWTTCANETRDKGNYNMLSDALGRLHDYASRTGHRDIAAGYAAEIQECRVITGGAG</sequence>
<dbReference type="Proteomes" id="UP001379533">
    <property type="component" value="Chromosome"/>
</dbReference>
<gene>
    <name evidence="1" type="ORF">LZC95_15455</name>
</gene>